<dbReference type="Gene3D" id="3.10.620.10">
    <property type="entry name" value="Protein N-terminal glutamine amidohydrolase, alpha beta roll"/>
    <property type="match status" value="1"/>
</dbReference>
<comment type="catalytic activity">
    <reaction evidence="7">
        <text>N-terminal L-glutaminyl-[protein] + H2O = N-terminal L-glutamyl-[protein] + NH4(+)</text>
        <dbReference type="Rhea" id="RHEA:50680"/>
        <dbReference type="Rhea" id="RHEA-COMP:12668"/>
        <dbReference type="Rhea" id="RHEA-COMP:12777"/>
        <dbReference type="ChEBI" id="CHEBI:15377"/>
        <dbReference type="ChEBI" id="CHEBI:28938"/>
        <dbReference type="ChEBI" id="CHEBI:64721"/>
        <dbReference type="ChEBI" id="CHEBI:64722"/>
        <dbReference type="EC" id="3.5.1.122"/>
    </reaction>
</comment>
<comment type="similarity">
    <text evidence="1">Belongs to the NTAQ1 family.</text>
</comment>
<reference evidence="9 10" key="1">
    <citation type="submission" date="2019-10" db="EMBL/GenBank/DDBJ databases">
        <title>A soil myxobacterium in the family Polyangiaceae.</title>
        <authorList>
            <person name="Li Y."/>
            <person name="Wang J."/>
        </authorList>
    </citation>
    <scope>NUCLEOTIDE SEQUENCE [LARGE SCALE GENOMIC DNA]</scope>
    <source>
        <strain evidence="9 10">DSM 14734</strain>
    </source>
</reference>
<comment type="subunit">
    <text evidence="2">Monomer.</text>
</comment>
<evidence type="ECO:0000256" key="6">
    <source>
        <dbReference type="ARBA" id="ARBA00029677"/>
    </source>
</evidence>
<dbReference type="InterPro" id="IPR023128">
    <property type="entry name" value="Prot_N_Gln_amidohydro_ab_roll"/>
</dbReference>
<dbReference type="OrthoDB" id="823442at2"/>
<dbReference type="GO" id="GO:0008418">
    <property type="term" value="F:protein-N-terminal asparagine amidohydrolase activity"/>
    <property type="evidence" value="ECO:0007669"/>
    <property type="project" value="InterPro"/>
</dbReference>
<dbReference type="InterPro" id="IPR039733">
    <property type="entry name" value="NTAQ1"/>
</dbReference>
<gene>
    <name evidence="9" type="ORF">GF068_15910</name>
</gene>
<dbReference type="Pfam" id="PF09764">
    <property type="entry name" value="Nt_Gln_amidase"/>
    <property type="match status" value="1"/>
</dbReference>
<comment type="caution">
    <text evidence="9">The sequence shown here is derived from an EMBL/GenBank/DDBJ whole genome shotgun (WGS) entry which is preliminary data.</text>
</comment>
<dbReference type="GO" id="GO:0070773">
    <property type="term" value="F:protein-N-terminal glutamine amidohydrolase activity"/>
    <property type="evidence" value="ECO:0007669"/>
    <property type="project" value="UniProtKB-EC"/>
</dbReference>
<evidence type="ECO:0000259" key="8">
    <source>
        <dbReference type="Pfam" id="PF09764"/>
    </source>
</evidence>
<organism evidence="9 10">
    <name type="scientific">Polyangium spumosum</name>
    <dbReference type="NCBI Taxonomy" id="889282"/>
    <lineage>
        <taxon>Bacteria</taxon>
        <taxon>Pseudomonadati</taxon>
        <taxon>Myxococcota</taxon>
        <taxon>Polyangia</taxon>
        <taxon>Polyangiales</taxon>
        <taxon>Polyangiaceae</taxon>
        <taxon>Polyangium</taxon>
    </lineage>
</organism>
<evidence type="ECO:0000256" key="4">
    <source>
        <dbReference type="ARBA" id="ARBA00021247"/>
    </source>
</evidence>
<dbReference type="PANTHER" id="PTHR13035:SF0">
    <property type="entry name" value="PROTEIN N-TERMINAL GLUTAMINE AMIDOHYDROLASE"/>
    <property type="match status" value="1"/>
</dbReference>
<evidence type="ECO:0000256" key="3">
    <source>
        <dbReference type="ARBA" id="ARBA00012718"/>
    </source>
</evidence>
<sequence length="182" mass="20484">MQPANTKMSAPRLRRQPFYCEENVWHLCQEPALAARRRDVVFVSNAERACPMGSQKAGRGKPVVWDYHVVLLAWDPAEIWDVDCTLGAPLPAIDWLRASFHPGVEPRFLPSFRVVPADLFVETFTSDRSHMRLPDGSFRAPPPPWPVIGDPNAPSNLMSFVDMERPFLGEVLSLPAFAARFS</sequence>
<evidence type="ECO:0000313" key="10">
    <source>
        <dbReference type="Proteomes" id="UP000440224"/>
    </source>
</evidence>
<dbReference type="EMBL" id="WJIE01000004">
    <property type="protein sequence ID" value="MRG93386.1"/>
    <property type="molecule type" value="Genomic_DNA"/>
</dbReference>
<dbReference type="Proteomes" id="UP000440224">
    <property type="component" value="Unassembled WGS sequence"/>
</dbReference>
<accession>A0A6N7PRE6</accession>
<evidence type="ECO:0000256" key="1">
    <source>
        <dbReference type="ARBA" id="ARBA00008985"/>
    </source>
</evidence>
<keyword evidence="5" id="KW-0378">Hydrolase</keyword>
<dbReference type="InterPro" id="IPR037132">
    <property type="entry name" value="N_Gln_amidohydro_ab_roll_sf"/>
</dbReference>
<proteinExistence type="inferred from homology"/>
<dbReference type="RefSeq" id="WP_153820222.1">
    <property type="nucleotide sequence ID" value="NZ_WJIE01000004.1"/>
</dbReference>
<dbReference type="AlphaFoldDB" id="A0A6N7PRE6"/>
<evidence type="ECO:0000256" key="2">
    <source>
        <dbReference type="ARBA" id="ARBA00011245"/>
    </source>
</evidence>
<protein>
    <recommendedName>
        <fullName evidence="4">Protein N-terminal glutamine amidohydrolase</fullName>
        <ecNumber evidence="3">3.5.1.122</ecNumber>
    </recommendedName>
    <alternativeName>
        <fullName evidence="6">Protein NH2-terminal glutamine deamidase</fullName>
    </alternativeName>
</protein>
<evidence type="ECO:0000256" key="5">
    <source>
        <dbReference type="ARBA" id="ARBA00022801"/>
    </source>
</evidence>
<dbReference type="PANTHER" id="PTHR13035">
    <property type="entry name" value="PROTEIN N-TERMINAL GLUTAMINE AMIDOHYDROLASE"/>
    <property type="match status" value="1"/>
</dbReference>
<dbReference type="GO" id="GO:0005829">
    <property type="term" value="C:cytosol"/>
    <property type="evidence" value="ECO:0007669"/>
    <property type="project" value="TreeGrafter"/>
</dbReference>
<keyword evidence="10" id="KW-1185">Reference proteome</keyword>
<name>A0A6N7PRE6_9BACT</name>
<feature type="domain" description="Protein N-terminal glutamine amidohydrolase alpha beta roll" evidence="8">
    <location>
        <begin position="16"/>
        <end position="180"/>
    </location>
</feature>
<dbReference type="EC" id="3.5.1.122" evidence="3"/>
<evidence type="ECO:0000256" key="7">
    <source>
        <dbReference type="ARBA" id="ARBA00048768"/>
    </source>
</evidence>
<evidence type="ECO:0000313" key="9">
    <source>
        <dbReference type="EMBL" id="MRG93386.1"/>
    </source>
</evidence>